<proteinExistence type="predicted"/>
<sequence length="248" mass="27504">MKLKKLVLSTTATSALLFTTLGFGNIVSAEEKVSTKDHILNFILEKNPGLEKEELMADINKIVVDEKKSEMEILEQIKNELKSQEENINKGEITTLGNNKGTKIIGNSKKGNIYYTSAATWGLNHGHVGMYYKKTHIVESVPKLGVRSISAKKRKVEKGAVVKSVKVSTKKKNAAVDWGKGRIKKDGYSVNFATNRTTGHYGSKNCSKLIWSAFKLKAKIDIDKNGGLGVYPRDVRDSGYTKLVRKVK</sequence>
<evidence type="ECO:0000313" key="2">
    <source>
        <dbReference type="Proteomes" id="UP001218488"/>
    </source>
</evidence>
<evidence type="ECO:0000313" key="1">
    <source>
        <dbReference type="EMBL" id="WGD97439.1"/>
    </source>
</evidence>
<name>A0AC61YWP3_BACIA</name>
<organism evidence="1 2">
    <name type="scientific">Bacillus safensis</name>
    <dbReference type="NCBI Taxonomy" id="561879"/>
    <lineage>
        <taxon>Bacteria</taxon>
        <taxon>Bacillati</taxon>
        <taxon>Bacillota</taxon>
        <taxon>Bacilli</taxon>
        <taxon>Bacillales</taxon>
        <taxon>Bacillaceae</taxon>
        <taxon>Bacillus</taxon>
    </lineage>
</organism>
<dbReference type="EMBL" id="CP121752">
    <property type="protein sequence ID" value="WGD97439.1"/>
    <property type="molecule type" value="Genomic_DNA"/>
</dbReference>
<reference evidence="1" key="1">
    <citation type="submission" date="2025-02" db="EMBL/GenBank/DDBJ databases">
        <title>Complete genome sequences of 52 Bacillus and Priestia strains isolated from West-African fermentations and 26 reference strains from the DSMZ collection.</title>
        <authorList>
            <person name="Wiedenbein E.S."/>
            <person name="Canoy T.S."/>
            <person name="Hui Y."/>
            <person name="Parkouda C."/>
            <person name="Dawende C."/>
            <person name="Ametefe E."/>
            <person name="Jespersen L."/>
            <person name="Nielsen D.S."/>
        </authorList>
    </citation>
    <scope>NUCLEOTIDE SEQUENCE</scope>
    <source>
        <strain evidence="1">PRO33</strain>
    </source>
</reference>
<protein>
    <submittedName>
        <fullName evidence="1">Uncharacterized protein</fullName>
    </submittedName>
</protein>
<accession>A0AC61YWP3</accession>
<gene>
    <name evidence="1" type="ORF">P5627_17595</name>
</gene>
<dbReference type="Proteomes" id="UP001218488">
    <property type="component" value="Chromosome"/>
</dbReference>